<dbReference type="CDD" id="cd02440">
    <property type="entry name" value="AdoMet_MTases"/>
    <property type="match status" value="1"/>
</dbReference>
<dbReference type="Pfam" id="PF13489">
    <property type="entry name" value="Methyltransf_23"/>
    <property type="match status" value="1"/>
</dbReference>
<organism evidence="1 2">
    <name type="scientific">Pseudodesulfovibrio nedwellii</name>
    <dbReference type="NCBI Taxonomy" id="2973072"/>
    <lineage>
        <taxon>Bacteria</taxon>
        <taxon>Pseudomonadati</taxon>
        <taxon>Thermodesulfobacteriota</taxon>
        <taxon>Desulfovibrionia</taxon>
        <taxon>Desulfovibrionales</taxon>
        <taxon>Desulfovibrionaceae</taxon>
    </lineage>
</organism>
<gene>
    <name evidence="1" type="ORF">SYK_24300</name>
</gene>
<reference evidence="1 2" key="1">
    <citation type="submission" date="2022-08" db="EMBL/GenBank/DDBJ databases">
        <title>Genome Sequence of the sulphate-reducing bacterium, Pseudodesulfovibrio sp. SYK.</title>
        <authorList>
            <person name="Kondo R."/>
            <person name="Kataoka T."/>
        </authorList>
    </citation>
    <scope>NUCLEOTIDE SEQUENCE [LARGE SCALE GENOMIC DNA]</scope>
    <source>
        <strain evidence="1 2">SYK</strain>
    </source>
</reference>
<evidence type="ECO:0008006" key="3">
    <source>
        <dbReference type="Google" id="ProtNLM"/>
    </source>
</evidence>
<evidence type="ECO:0000313" key="2">
    <source>
        <dbReference type="Proteomes" id="UP001317742"/>
    </source>
</evidence>
<proteinExistence type="predicted"/>
<dbReference type="SUPFAM" id="SSF53335">
    <property type="entry name" value="S-adenosyl-L-methionine-dependent methyltransferases"/>
    <property type="match status" value="1"/>
</dbReference>
<accession>A0ABN6S4F1</accession>
<protein>
    <recommendedName>
        <fullName evidence="3">Class I SAM-dependent methyltransferase</fullName>
    </recommendedName>
</protein>
<dbReference type="Proteomes" id="UP001317742">
    <property type="component" value="Chromosome"/>
</dbReference>
<dbReference type="PANTHER" id="PTHR43861:SF6">
    <property type="entry name" value="METHYLTRANSFERASE TYPE 11"/>
    <property type="match status" value="1"/>
</dbReference>
<dbReference type="EMBL" id="AP026709">
    <property type="protein sequence ID" value="BDQ38070.1"/>
    <property type="molecule type" value="Genomic_DNA"/>
</dbReference>
<dbReference type="RefSeq" id="WP_281760577.1">
    <property type="nucleotide sequence ID" value="NZ_AP026709.1"/>
</dbReference>
<dbReference type="Gene3D" id="3.40.50.150">
    <property type="entry name" value="Vaccinia Virus protein VP39"/>
    <property type="match status" value="1"/>
</dbReference>
<keyword evidence="2" id="KW-1185">Reference proteome</keyword>
<name>A0ABN6S4F1_9BACT</name>
<dbReference type="InterPro" id="IPR029063">
    <property type="entry name" value="SAM-dependent_MTases_sf"/>
</dbReference>
<sequence>MSEQNCPLCNSTHVERIDRVFTDDIVALYDQVLTVDVKEYFSDTEFLEYYRCKECGLFSFIPSIVGDSLFYQRLNMFNWYYLPEKYEFKYCSQHIPLGARVLDIGCGAGAFKGSLPGRDYVGLEPHGESDPVSKESVLHMDIDQFLATQPELFDAVCVFQVLEHLKSPGDFIQRALSCLKPGGGFVVSTPSQDSFIGNVTNSPLAMPPHHMSHWPDSAFRQMTRFNLELEELHHEPLQDIHVPWFSSKFCEEQLKEQHPEGCKGGLIDMSPGFKALAEEAEKMAKQVTPIFSNPAWRPVGHTVIAVFTKKIVAGSVEA</sequence>
<dbReference type="PANTHER" id="PTHR43861">
    <property type="entry name" value="TRANS-ACONITATE 2-METHYLTRANSFERASE-RELATED"/>
    <property type="match status" value="1"/>
</dbReference>
<evidence type="ECO:0000313" key="1">
    <source>
        <dbReference type="EMBL" id="BDQ38070.1"/>
    </source>
</evidence>